<dbReference type="Pfam" id="PF00956">
    <property type="entry name" value="NAP"/>
    <property type="match status" value="1"/>
</dbReference>
<name>A0A4P9YCE7_ROZAC</name>
<dbReference type="SUPFAM" id="SSF143113">
    <property type="entry name" value="NAP-like"/>
    <property type="match status" value="1"/>
</dbReference>
<sequence>MSNQEAANIIANSPYAMNLLQQRLGELYGRSSGYLESLPLAVRKRLNALRNLQNKHKDVEYEFRLAVAELEKQFAERYAEMYKKRTEIVTGAYEPTEEECKVEDASED</sequence>
<dbReference type="GO" id="GO:0006334">
    <property type="term" value="P:nucleosome assembly"/>
    <property type="evidence" value="ECO:0007669"/>
    <property type="project" value="InterPro"/>
</dbReference>
<evidence type="ECO:0000313" key="3">
    <source>
        <dbReference type="Proteomes" id="UP000281549"/>
    </source>
</evidence>
<dbReference type="Gene3D" id="1.20.5.1500">
    <property type="match status" value="1"/>
</dbReference>
<dbReference type="FunFam" id="1.20.5.1500:FF:000001">
    <property type="entry name" value="Nucleosome assembly protein 1-like 1"/>
    <property type="match status" value="1"/>
</dbReference>
<dbReference type="InterPro" id="IPR002164">
    <property type="entry name" value="NAP_family"/>
</dbReference>
<dbReference type="AlphaFoldDB" id="A0A4P9YCE7"/>
<proteinExistence type="inferred from homology"/>
<feature type="non-terminal residue" evidence="2">
    <location>
        <position position="108"/>
    </location>
</feature>
<organism evidence="2 3">
    <name type="scientific">Rozella allomycis (strain CSF55)</name>
    <dbReference type="NCBI Taxonomy" id="988480"/>
    <lineage>
        <taxon>Eukaryota</taxon>
        <taxon>Fungi</taxon>
        <taxon>Fungi incertae sedis</taxon>
        <taxon>Cryptomycota</taxon>
        <taxon>Cryptomycota incertae sedis</taxon>
        <taxon>Rozella</taxon>
    </lineage>
</organism>
<protein>
    <submittedName>
        <fullName evidence="2">NAP-domain-containing protein</fullName>
    </submittedName>
</protein>
<dbReference type="EMBL" id="ML006064">
    <property type="protein sequence ID" value="RKP17033.1"/>
    <property type="molecule type" value="Genomic_DNA"/>
</dbReference>
<dbReference type="GO" id="GO:0005634">
    <property type="term" value="C:nucleus"/>
    <property type="evidence" value="ECO:0007669"/>
    <property type="project" value="InterPro"/>
</dbReference>
<evidence type="ECO:0000256" key="1">
    <source>
        <dbReference type="ARBA" id="ARBA00009947"/>
    </source>
</evidence>
<accession>A0A4P9YCE7</accession>
<gene>
    <name evidence="2" type="ORF">ROZALSC1DRAFT_16846</name>
</gene>
<comment type="similarity">
    <text evidence="1">Belongs to the nucleosome assembly protein (NAP) family.</text>
</comment>
<reference evidence="3" key="1">
    <citation type="journal article" date="2018" name="Nat. Microbiol.">
        <title>Leveraging single-cell genomics to expand the fungal tree of life.</title>
        <authorList>
            <person name="Ahrendt S.R."/>
            <person name="Quandt C.A."/>
            <person name="Ciobanu D."/>
            <person name="Clum A."/>
            <person name="Salamov A."/>
            <person name="Andreopoulos B."/>
            <person name="Cheng J.F."/>
            <person name="Woyke T."/>
            <person name="Pelin A."/>
            <person name="Henrissat B."/>
            <person name="Reynolds N.K."/>
            <person name="Benny G.L."/>
            <person name="Smith M.E."/>
            <person name="James T.Y."/>
            <person name="Grigoriev I.V."/>
        </authorList>
    </citation>
    <scope>NUCLEOTIDE SEQUENCE [LARGE SCALE GENOMIC DNA]</scope>
    <source>
        <strain evidence="3">CSF55</strain>
    </source>
</reference>
<dbReference type="InterPro" id="IPR037231">
    <property type="entry name" value="NAP-like_sf"/>
</dbReference>
<dbReference type="Proteomes" id="UP000281549">
    <property type="component" value="Unassembled WGS sequence"/>
</dbReference>
<evidence type="ECO:0000313" key="2">
    <source>
        <dbReference type="EMBL" id="RKP17033.1"/>
    </source>
</evidence>